<keyword evidence="1" id="KW-0560">Oxidoreductase</keyword>
<comment type="similarity">
    <text evidence="2">Belongs to the short-chain dehydrogenases/reductases (SDR) family.</text>
</comment>
<organism evidence="3 4">
    <name type="scientific">Hydra vulgaris</name>
    <name type="common">Hydra</name>
    <name type="synonym">Hydra attenuata</name>
    <dbReference type="NCBI Taxonomy" id="6087"/>
    <lineage>
        <taxon>Eukaryota</taxon>
        <taxon>Metazoa</taxon>
        <taxon>Cnidaria</taxon>
        <taxon>Hydrozoa</taxon>
        <taxon>Hydroidolina</taxon>
        <taxon>Anthoathecata</taxon>
        <taxon>Aplanulata</taxon>
        <taxon>Hydridae</taxon>
        <taxon>Hydra</taxon>
    </lineage>
</organism>
<dbReference type="InterPro" id="IPR036291">
    <property type="entry name" value="NAD(P)-bd_dom_sf"/>
</dbReference>
<gene>
    <name evidence="4" type="primary">LOC100205453</name>
</gene>
<accession>A0ABM4DAD3</accession>
<dbReference type="PRINTS" id="PR00080">
    <property type="entry name" value="SDRFAMILY"/>
</dbReference>
<dbReference type="Pfam" id="PF00106">
    <property type="entry name" value="adh_short"/>
    <property type="match status" value="1"/>
</dbReference>
<dbReference type="PANTHER" id="PTHR43157:SF31">
    <property type="entry name" value="PHOSPHATIDYLINOSITOL-GLYCAN BIOSYNTHESIS CLASS F PROTEIN"/>
    <property type="match status" value="1"/>
</dbReference>
<dbReference type="RefSeq" id="XP_065671306.1">
    <property type="nucleotide sequence ID" value="XM_065815234.1"/>
</dbReference>
<sequence>MCTTTTRLDEKVVIITGANTGIGKETAIEIAKRGGTVVMACRDLKRGQTALEDIKRLSNSHRIFLKRLDLASLSSVRKFTYEFIKEFNCLHVLINNAGIMMCPYGKTEDGFEMHFGVNHLGHFALTNLLLRHFSVHGRIINVSSCVHKYATINFEDINFEKNYCRRKAYCQSKLANVLFTRELHRKLVGSKISVYSLHPGIINTELGRHSFLKYLLWLPCFKSPMQGAQTSIYCATKEGLENESGNYFAECKLIKTMNKYFFDEGQAKKLWELSEKLTETTYPL</sequence>
<dbReference type="PANTHER" id="PTHR43157">
    <property type="entry name" value="PHOSPHATIDYLINOSITOL-GLYCAN BIOSYNTHESIS CLASS F PROTEIN-RELATED"/>
    <property type="match status" value="1"/>
</dbReference>
<evidence type="ECO:0000256" key="1">
    <source>
        <dbReference type="ARBA" id="ARBA00023002"/>
    </source>
</evidence>
<evidence type="ECO:0000313" key="4">
    <source>
        <dbReference type="RefSeq" id="XP_065671306.1"/>
    </source>
</evidence>
<protein>
    <submittedName>
        <fullName evidence="4">Retinol dehydrogenase 11 isoform X1</fullName>
    </submittedName>
</protein>
<evidence type="ECO:0000313" key="3">
    <source>
        <dbReference type="Proteomes" id="UP001652625"/>
    </source>
</evidence>
<dbReference type="Gene3D" id="3.40.50.720">
    <property type="entry name" value="NAD(P)-binding Rossmann-like Domain"/>
    <property type="match status" value="1"/>
</dbReference>
<evidence type="ECO:0000256" key="2">
    <source>
        <dbReference type="RuleBase" id="RU000363"/>
    </source>
</evidence>
<name>A0ABM4DAD3_HYDVU</name>
<reference evidence="4" key="1">
    <citation type="submission" date="2025-08" db="UniProtKB">
        <authorList>
            <consortium name="RefSeq"/>
        </authorList>
    </citation>
    <scope>IDENTIFICATION</scope>
</reference>
<dbReference type="InterPro" id="IPR002347">
    <property type="entry name" value="SDR_fam"/>
</dbReference>
<dbReference type="Proteomes" id="UP001652625">
    <property type="component" value="Chromosome 13"/>
</dbReference>
<keyword evidence="3" id="KW-1185">Reference proteome</keyword>
<dbReference type="GeneID" id="100205453"/>
<dbReference type="SUPFAM" id="SSF51735">
    <property type="entry name" value="NAD(P)-binding Rossmann-fold domains"/>
    <property type="match status" value="1"/>
</dbReference>
<proteinExistence type="inferred from homology"/>
<dbReference type="PRINTS" id="PR00081">
    <property type="entry name" value="GDHRDH"/>
</dbReference>